<name>A0A8H6SDI4_9AGAR</name>
<dbReference type="AlphaFoldDB" id="A0A8H6SDI4"/>
<evidence type="ECO:0000313" key="1">
    <source>
        <dbReference type="EMBL" id="KAF7296760.1"/>
    </source>
</evidence>
<gene>
    <name evidence="1" type="ORF">MIND_00906700</name>
</gene>
<dbReference type="GeneID" id="59348223"/>
<keyword evidence="2" id="KW-1185">Reference proteome</keyword>
<dbReference type="Proteomes" id="UP000636479">
    <property type="component" value="Unassembled WGS sequence"/>
</dbReference>
<comment type="caution">
    <text evidence="1">The sequence shown here is derived from an EMBL/GenBank/DDBJ whole genome shotgun (WGS) entry which is preliminary data.</text>
</comment>
<protein>
    <submittedName>
        <fullName evidence="1">F-box domain-containing protein</fullName>
    </submittedName>
</protein>
<dbReference type="RefSeq" id="XP_037217119.1">
    <property type="nucleotide sequence ID" value="XM_037365707.1"/>
</dbReference>
<dbReference type="EMBL" id="JACAZF010000008">
    <property type="protein sequence ID" value="KAF7296760.1"/>
    <property type="molecule type" value="Genomic_DNA"/>
</dbReference>
<dbReference type="OrthoDB" id="3365698at2759"/>
<reference evidence="1" key="1">
    <citation type="submission" date="2020-05" db="EMBL/GenBank/DDBJ databases">
        <title>Mycena genomes resolve the evolution of fungal bioluminescence.</title>
        <authorList>
            <person name="Tsai I.J."/>
        </authorList>
    </citation>
    <scope>NUCLEOTIDE SEQUENCE</scope>
    <source>
        <strain evidence="1">171206Taipei</strain>
    </source>
</reference>
<evidence type="ECO:0000313" key="2">
    <source>
        <dbReference type="Proteomes" id="UP000636479"/>
    </source>
</evidence>
<accession>A0A8H6SDI4</accession>
<proteinExistence type="predicted"/>
<organism evidence="1 2">
    <name type="scientific">Mycena indigotica</name>
    <dbReference type="NCBI Taxonomy" id="2126181"/>
    <lineage>
        <taxon>Eukaryota</taxon>
        <taxon>Fungi</taxon>
        <taxon>Dikarya</taxon>
        <taxon>Basidiomycota</taxon>
        <taxon>Agaricomycotina</taxon>
        <taxon>Agaricomycetes</taxon>
        <taxon>Agaricomycetidae</taxon>
        <taxon>Agaricales</taxon>
        <taxon>Marasmiineae</taxon>
        <taxon>Mycenaceae</taxon>
        <taxon>Mycena</taxon>
    </lineage>
</organism>
<sequence length="598" mass="67390">MSPEDSNAYFTSMLLPSTEDMDSLLNSLRANAYPSDTEAHRLRMAIAALQPEVDKYDQEIDRVQAILEGLRSERSRIQSYSAAVASLMSPIRALPSELLLPILKHCVDFVPKPEYRNEVYIANMLQISWRILSKVCYHWYITIADSPLIWSVVNMDHSHSFITFRSMGVRNQLMELVLKAAKETPLTLTFVPAHDSYWSSSNNAQGAVPQAGDADMKRICAESTRWRSLKLTLDCRTLWQFGVKPHIQGWLPILEDLELAAQSVSSPKRPEVVDFWAACTLFEEVPALRRFTFQDVPPSVPWAQLVYVHFKLANRTPYLDPPDKGPLYSVLSFIEHCSEYCTVVLSDLEERYDPAFKHWPTQPILRSQIRALQLTTQLRDRHLRPRTVELITRLLQVLDLPSVQELYIDGSPARPPSLWKTAVFSAFVARSPKLTSLSLLKVLLTPTDLLDALQQTPCLTELTIGDIVVSEGIFSFALNDGALHALSCAPYIVPNLAYLGLTSYFQFSEALLAAFLALRAEHNRTSGHRKAGTSHPFVFRAELCTPSEKDSTGSKLANGTNIEWVQKDIDGISRLLMGSAWRQGLRFTMDGQYDSGCK</sequence>